<evidence type="ECO:0000259" key="2">
    <source>
        <dbReference type="Pfam" id="PF07883"/>
    </source>
</evidence>
<dbReference type="Pfam" id="PF07883">
    <property type="entry name" value="Cupin_2"/>
    <property type="match status" value="1"/>
</dbReference>
<dbReference type="InterPro" id="IPR011051">
    <property type="entry name" value="RmlC_Cupin_sf"/>
</dbReference>
<evidence type="ECO:0000256" key="1">
    <source>
        <dbReference type="ARBA" id="ARBA00022723"/>
    </source>
</evidence>
<organism evidence="3 4">
    <name type="scientific">Pseudogracilibacillus auburnensis</name>
    <dbReference type="NCBI Taxonomy" id="1494959"/>
    <lineage>
        <taxon>Bacteria</taxon>
        <taxon>Bacillati</taxon>
        <taxon>Bacillota</taxon>
        <taxon>Bacilli</taxon>
        <taxon>Bacillales</taxon>
        <taxon>Bacillaceae</taxon>
        <taxon>Pseudogracilibacillus</taxon>
    </lineage>
</organism>
<dbReference type="InterPro" id="IPR014710">
    <property type="entry name" value="RmlC-like_jellyroll"/>
</dbReference>
<gene>
    <name evidence="3" type="ORF">DFR56_11011</name>
</gene>
<dbReference type="InterPro" id="IPR013096">
    <property type="entry name" value="Cupin_2"/>
</dbReference>
<dbReference type="PANTHER" id="PTHR35848:SF6">
    <property type="entry name" value="CUPIN TYPE-2 DOMAIN-CONTAINING PROTEIN"/>
    <property type="match status" value="1"/>
</dbReference>
<dbReference type="Gene3D" id="2.60.120.10">
    <property type="entry name" value="Jelly Rolls"/>
    <property type="match status" value="1"/>
</dbReference>
<dbReference type="Proteomes" id="UP000247978">
    <property type="component" value="Unassembled WGS sequence"/>
</dbReference>
<keyword evidence="1" id="KW-0479">Metal-binding</keyword>
<dbReference type="PANTHER" id="PTHR35848">
    <property type="entry name" value="OXALATE-BINDING PROTEIN"/>
    <property type="match status" value="1"/>
</dbReference>
<keyword evidence="4" id="KW-1185">Reference proteome</keyword>
<dbReference type="RefSeq" id="WP_110395983.1">
    <property type="nucleotide sequence ID" value="NZ_JBHUHB010000001.1"/>
</dbReference>
<name>A0A2V3VUB5_9BACI</name>
<evidence type="ECO:0000313" key="3">
    <source>
        <dbReference type="EMBL" id="PXW85512.1"/>
    </source>
</evidence>
<dbReference type="OrthoDB" id="9791637at2"/>
<comment type="caution">
    <text evidence="3">The sequence shown here is derived from an EMBL/GenBank/DDBJ whole genome shotgun (WGS) entry which is preliminary data.</text>
</comment>
<dbReference type="GO" id="GO:0046872">
    <property type="term" value="F:metal ion binding"/>
    <property type="evidence" value="ECO:0007669"/>
    <property type="project" value="UniProtKB-KW"/>
</dbReference>
<sequence length="141" mass="15663">MSSTTERAGLRYIHPQDVETQLFDWGTIKWFSEPNVTDAQKFSMGVVNLKPGKGHTRHNHPEEEEVLYVVSGEGEQTVNDGPVTRISAGMCIHIPAGVYHSTVNTGWETLKLVAIYSPHGPEKVLREDPNCKILDPGQLPD</sequence>
<protein>
    <recommendedName>
        <fullName evidence="2">Cupin type-2 domain-containing protein</fullName>
    </recommendedName>
</protein>
<dbReference type="AlphaFoldDB" id="A0A2V3VUB5"/>
<proteinExistence type="predicted"/>
<dbReference type="InterPro" id="IPR051610">
    <property type="entry name" value="GPI/OXD"/>
</dbReference>
<dbReference type="SUPFAM" id="SSF51182">
    <property type="entry name" value="RmlC-like cupins"/>
    <property type="match status" value="1"/>
</dbReference>
<evidence type="ECO:0000313" key="4">
    <source>
        <dbReference type="Proteomes" id="UP000247978"/>
    </source>
</evidence>
<accession>A0A2V3VUB5</accession>
<reference evidence="3 4" key="1">
    <citation type="submission" date="2018-05" db="EMBL/GenBank/DDBJ databases">
        <title>Genomic Encyclopedia of Type Strains, Phase IV (KMG-IV): sequencing the most valuable type-strain genomes for metagenomic binning, comparative biology and taxonomic classification.</title>
        <authorList>
            <person name="Goeker M."/>
        </authorList>
    </citation>
    <scope>NUCLEOTIDE SEQUENCE [LARGE SCALE GENOMIC DNA]</scope>
    <source>
        <strain evidence="3 4">DSM 28556</strain>
    </source>
</reference>
<feature type="domain" description="Cupin type-2" evidence="2">
    <location>
        <begin position="46"/>
        <end position="116"/>
    </location>
</feature>
<dbReference type="EMBL" id="QJJQ01000010">
    <property type="protein sequence ID" value="PXW85512.1"/>
    <property type="molecule type" value="Genomic_DNA"/>
</dbReference>